<dbReference type="Gene3D" id="3.30.1370.120">
    <property type="match status" value="2"/>
</dbReference>
<organism evidence="7">
    <name type="scientific">Hydrogenobacter sp</name>
    <dbReference type="NCBI Taxonomy" id="2152829"/>
    <lineage>
        <taxon>Bacteria</taxon>
        <taxon>Pseudomonadati</taxon>
        <taxon>Aquificota</taxon>
        <taxon>Aquificia</taxon>
        <taxon>Aquificales</taxon>
        <taxon>Aquificaceae</taxon>
        <taxon>Hydrogenobacter</taxon>
    </lineage>
</organism>
<feature type="region of interest" description="Disordered" evidence="4">
    <location>
        <begin position="275"/>
        <end position="294"/>
    </location>
</feature>
<evidence type="ECO:0000256" key="4">
    <source>
        <dbReference type="SAM" id="MobiDB-lite"/>
    </source>
</evidence>
<dbReference type="PANTHER" id="PTHR30604:SF1">
    <property type="entry name" value="DNA UTILIZATION PROTEIN HOFQ"/>
    <property type="match status" value="1"/>
</dbReference>
<feature type="domain" description="Type II/III secretion system secretin-like" evidence="6">
    <location>
        <begin position="418"/>
        <end position="576"/>
    </location>
</feature>
<feature type="chain" id="PRO_5028428972" evidence="5">
    <location>
        <begin position="20"/>
        <end position="578"/>
    </location>
</feature>
<comment type="caution">
    <text evidence="7">The sequence shown here is derived from an EMBL/GenBank/DDBJ whole genome shotgun (WGS) entry which is preliminary data.</text>
</comment>
<comment type="subcellular location">
    <subcellularLocation>
        <location evidence="1">Membrane</location>
    </subcellularLocation>
</comment>
<dbReference type="Gene3D" id="3.55.50.30">
    <property type="match status" value="1"/>
</dbReference>
<protein>
    <submittedName>
        <fullName evidence="7">Pilus assembly protein</fullName>
    </submittedName>
</protein>
<feature type="signal peptide" evidence="5">
    <location>
        <begin position="1"/>
        <end position="19"/>
    </location>
</feature>
<evidence type="ECO:0000256" key="5">
    <source>
        <dbReference type="SAM" id="SignalP"/>
    </source>
</evidence>
<accession>A0A7C2Z5I8</accession>
<dbReference type="InterPro" id="IPR001775">
    <property type="entry name" value="GspD/PilQ"/>
</dbReference>
<dbReference type="InterPro" id="IPR038591">
    <property type="entry name" value="NolW-like_sf"/>
</dbReference>
<evidence type="ECO:0000259" key="6">
    <source>
        <dbReference type="Pfam" id="PF00263"/>
    </source>
</evidence>
<dbReference type="Pfam" id="PF00263">
    <property type="entry name" value="Secretin"/>
    <property type="match status" value="1"/>
</dbReference>
<dbReference type="InterPro" id="IPR004846">
    <property type="entry name" value="T2SS/T3SS_dom"/>
</dbReference>
<evidence type="ECO:0000313" key="7">
    <source>
        <dbReference type="EMBL" id="HEW45684.1"/>
    </source>
</evidence>
<dbReference type="PRINTS" id="PR00811">
    <property type="entry name" value="BCTERIALGSPD"/>
</dbReference>
<dbReference type="AlphaFoldDB" id="A0A7C2Z5I8"/>
<evidence type="ECO:0000256" key="3">
    <source>
        <dbReference type="RuleBase" id="RU004003"/>
    </source>
</evidence>
<evidence type="ECO:0000256" key="2">
    <source>
        <dbReference type="ARBA" id="ARBA00023136"/>
    </source>
</evidence>
<keyword evidence="5" id="KW-0732">Signal</keyword>
<name>A0A7C2Z5I8_9AQUI</name>
<sequence>MKRLIYALLLLLLINFSQAQIIREMKFENVKLETVLKALSEVSQMSLVFDPAISQDLQKTVSVSIYKPVPVGEAFNIILKENNLIAVPIDAKVYRITKAGSISVSVAELEEREIKEIVSFLKARVSPSAEIVLDKTLKTIYVRDEETNIKKLEPVLKNYRRLAQTLVPREEIQTRVFYLRFIDLDNAEKRIKPNTTQETLITKAYDFNALIIRDTPKRLAEYEKILKPFLTTTPTERKPVTKIFYLKYVSPEEFIKMIEPYRSEAGLILSGGAERPIQQQQQSGQQQTGQTQVSAAPTPIIKEFNAVMITDYPDVLQRIKEIFKEYISDTPVRISIEARIVEISSETLRELGINWNALLSQARVPQFWEGGVSANMGLPPHVAGSPILIPQLSPNPGGLFVFTYQKGILNALNLRISALERINKAKSIAKPMVVAINGQKATIKQGVQVPYLTAAPGAGGTAVQNVQFKDVVLELDVTPVVSPDGRILIDLALKRDTVGVQTPQGPAINTKEVKTKIIVESGQTVVLGGVIDSQDSQTNEGVPGLVRVPILKYLFGQEKINQADRELLIFITPTLITQ</sequence>
<keyword evidence="2" id="KW-0472">Membrane</keyword>
<feature type="compositionally biased region" description="Low complexity" evidence="4">
    <location>
        <begin position="278"/>
        <end position="292"/>
    </location>
</feature>
<reference evidence="7" key="1">
    <citation type="journal article" date="2020" name="mSystems">
        <title>Genome- and Community-Level Interaction Insights into Carbon Utilization and Element Cycling Functions of Hydrothermarchaeota in Hydrothermal Sediment.</title>
        <authorList>
            <person name="Zhou Z."/>
            <person name="Liu Y."/>
            <person name="Xu W."/>
            <person name="Pan J."/>
            <person name="Luo Z.H."/>
            <person name="Li M."/>
        </authorList>
    </citation>
    <scope>NUCLEOTIDE SEQUENCE [LARGE SCALE GENOMIC DNA]</scope>
    <source>
        <strain evidence="7">SpSt-132</strain>
    </source>
</reference>
<dbReference type="EMBL" id="DSFP01000031">
    <property type="protein sequence ID" value="HEW45684.1"/>
    <property type="molecule type" value="Genomic_DNA"/>
</dbReference>
<gene>
    <name evidence="7" type="ORF">ENO47_03315</name>
</gene>
<dbReference type="GO" id="GO:0009306">
    <property type="term" value="P:protein secretion"/>
    <property type="evidence" value="ECO:0007669"/>
    <property type="project" value="InterPro"/>
</dbReference>
<dbReference type="PANTHER" id="PTHR30604">
    <property type="entry name" value="PROTEIN TRANSPORT PROTEIN HOFQ"/>
    <property type="match status" value="1"/>
</dbReference>
<dbReference type="InterPro" id="IPR051808">
    <property type="entry name" value="Type_IV_pilus_biogenesis"/>
</dbReference>
<dbReference type="GO" id="GO:0016020">
    <property type="term" value="C:membrane"/>
    <property type="evidence" value="ECO:0007669"/>
    <property type="project" value="UniProtKB-SubCell"/>
</dbReference>
<evidence type="ECO:0000256" key="1">
    <source>
        <dbReference type="ARBA" id="ARBA00004370"/>
    </source>
</evidence>
<proteinExistence type="inferred from homology"/>
<comment type="similarity">
    <text evidence="3">Belongs to the bacterial secretin family.</text>
</comment>